<organism evidence="3 5">
    <name type="scientific">Didymodactylos carnosus</name>
    <dbReference type="NCBI Taxonomy" id="1234261"/>
    <lineage>
        <taxon>Eukaryota</taxon>
        <taxon>Metazoa</taxon>
        <taxon>Spiralia</taxon>
        <taxon>Gnathifera</taxon>
        <taxon>Rotifera</taxon>
        <taxon>Eurotatoria</taxon>
        <taxon>Bdelloidea</taxon>
        <taxon>Philodinida</taxon>
        <taxon>Philodinidae</taxon>
        <taxon>Didymodactylos</taxon>
    </lineage>
</organism>
<evidence type="ECO:0000259" key="2">
    <source>
        <dbReference type="Pfam" id="PF20266"/>
    </source>
</evidence>
<gene>
    <name evidence="3" type="ORF">GPM918_LOCUS15920</name>
    <name evidence="4" type="ORF">SRO942_LOCUS15920</name>
</gene>
<dbReference type="PANTHER" id="PTHR10656:SF42">
    <property type="entry name" value="CYCLIC GMP-AMP SYNTHASE-LIKE PROTEIN-RELATED"/>
    <property type="match status" value="1"/>
</dbReference>
<dbReference type="InterPro" id="IPR046906">
    <property type="entry name" value="Mab-21_HhH/H2TH-like"/>
</dbReference>
<dbReference type="Proteomes" id="UP000681722">
    <property type="component" value="Unassembled WGS sequence"/>
</dbReference>
<dbReference type="EMBL" id="CAJOBC010004082">
    <property type="protein sequence ID" value="CAF3813887.1"/>
    <property type="molecule type" value="Genomic_DNA"/>
</dbReference>
<dbReference type="Proteomes" id="UP000663829">
    <property type="component" value="Unassembled WGS sequence"/>
</dbReference>
<dbReference type="PANTHER" id="PTHR10656">
    <property type="entry name" value="CELL FATE DETERMINING PROTEIN MAB21-RELATED"/>
    <property type="match status" value="1"/>
</dbReference>
<sequence length="724" mass="86268">MGASLRKTDDDNCDFPVHLSGSMYDGQYQARLLQKEGIACEYDVMYITKVEIQNENQIEYVVQAPGHIRIFDRKLLQTLPQGSPFENNQPYVNGFKMKQDVYSIIQEQNIRTMDKSTIAMDQASLFFQFSDAYPSADPDILQKLDIFKQNLTDRQKQIAHGNIEQCILYLVDLFGRCTKRNYYNITKDLFHVELPDSYFDISFSKRMSQLIDLYKILYLSLTGEPIPRNLREKFHLLLQFYKKYRHMINEDIHQEALEKNQNYTEKEDCDIVISIKLNFWPQIIRSRINYLKHHKHHIYQRIKHSHVFAIPKWSKLTAEIEAPYEFRLSFSIMEAILAKSRSANQKLLNRIARTIYYKHLKMETSDIDKPKIPSYFVKTCVLWMCEIFDIEQDDQQQLPIKFIAYARQKLETGICQHYFIEYVNILAPYNLDTRKEACDILEKIDIENLFSEVSKDKVLNHEKLSENIVRFSSEMVEEFHELQLKHFDEQCHIYLPEKYDLSLRQIFYNLSLIEENNTKWWDNWTNVFLSADHNEKAIANLTNLNAFDIVSCFFNFTYAIQRRWPVIKYLLFEDIHMEQFLMDKRQKLVSISLLFFEQLIHDIYLERYRTATLSDILQQNQYKHIISNSLAMSSIPVGENEKITIRTDLLLDEFWNSKQANFINDILTVSGVGYSIVKYVFAIDERFGQDEQEQQRRRSSGIMPLIKMIRLWKMIRRMKRENTL</sequence>
<keyword evidence="5" id="KW-1185">Reference proteome</keyword>
<evidence type="ECO:0000313" key="5">
    <source>
        <dbReference type="Proteomes" id="UP000663829"/>
    </source>
</evidence>
<reference evidence="3" key="1">
    <citation type="submission" date="2021-02" db="EMBL/GenBank/DDBJ databases">
        <authorList>
            <person name="Nowell W R."/>
        </authorList>
    </citation>
    <scope>NUCLEOTIDE SEQUENCE</scope>
</reference>
<dbReference type="AlphaFoldDB" id="A0A814JYN3"/>
<evidence type="ECO:0000313" key="4">
    <source>
        <dbReference type="EMBL" id="CAF3813887.1"/>
    </source>
</evidence>
<accession>A0A814JYN3</accession>
<name>A0A814JYN3_9BILA</name>
<evidence type="ECO:0000313" key="3">
    <source>
        <dbReference type="EMBL" id="CAF1043822.1"/>
    </source>
</evidence>
<proteinExistence type="inferred from homology"/>
<comment type="caution">
    <text evidence="3">The sequence shown here is derived from an EMBL/GenBank/DDBJ whole genome shotgun (WGS) entry which is preliminary data.</text>
</comment>
<evidence type="ECO:0000256" key="1">
    <source>
        <dbReference type="ARBA" id="ARBA00008307"/>
    </source>
</evidence>
<comment type="similarity">
    <text evidence="1">Belongs to the mab-21 family.</text>
</comment>
<dbReference type="EMBL" id="CAJNOQ010004082">
    <property type="protein sequence ID" value="CAF1043822.1"/>
    <property type="molecule type" value="Genomic_DNA"/>
</dbReference>
<protein>
    <recommendedName>
        <fullName evidence="2">Mab-21-like HhH/H2TH-like domain-containing protein</fullName>
    </recommendedName>
</protein>
<dbReference type="Gene3D" id="1.10.1410.40">
    <property type="match status" value="1"/>
</dbReference>
<feature type="domain" description="Mab-21-like HhH/H2TH-like" evidence="2">
    <location>
        <begin position="366"/>
        <end position="441"/>
    </location>
</feature>
<dbReference type="Pfam" id="PF20266">
    <property type="entry name" value="Mab-21_C"/>
    <property type="match status" value="1"/>
</dbReference>